<name>A0A0J6I8A7_COCPO</name>
<reference evidence="2" key="3">
    <citation type="journal article" date="2010" name="Genome Res.">
        <title>Population genomic sequencing of Coccidioides fungi reveals recent hybridization and transposon control.</title>
        <authorList>
            <person name="Neafsey D.E."/>
            <person name="Barker B.M."/>
            <person name="Sharpton T.J."/>
            <person name="Stajich J.E."/>
            <person name="Park D.J."/>
            <person name="Whiston E."/>
            <person name="Hung C.-Y."/>
            <person name="McMahan C."/>
            <person name="White J."/>
            <person name="Sykes S."/>
            <person name="Heiman D."/>
            <person name="Young S."/>
            <person name="Zeng Q."/>
            <person name="Abouelleil A."/>
            <person name="Aftuck L."/>
            <person name="Bessette D."/>
            <person name="Brown A."/>
            <person name="FitzGerald M."/>
            <person name="Lui A."/>
            <person name="Macdonald J.P."/>
            <person name="Priest M."/>
            <person name="Orbach M.J."/>
            <person name="Galgiani J.N."/>
            <person name="Kirkland T.N."/>
            <person name="Cole G.T."/>
            <person name="Birren B.W."/>
            <person name="Henn M.R."/>
            <person name="Taylor J.W."/>
            <person name="Rounsley S.D."/>
        </authorList>
    </citation>
    <scope>NUCLEOTIDE SEQUENCE [LARGE SCALE GENOMIC DNA]</scope>
    <source>
        <strain evidence="2">RMSCC 3488</strain>
    </source>
</reference>
<accession>A0A0J6I8A7</accession>
<dbReference type="SUPFAM" id="SSF51197">
    <property type="entry name" value="Clavaminate synthase-like"/>
    <property type="match status" value="1"/>
</dbReference>
<dbReference type="EMBL" id="DS268110">
    <property type="protein sequence ID" value="KMM67722.1"/>
    <property type="molecule type" value="Genomic_DNA"/>
</dbReference>
<dbReference type="Proteomes" id="UP000054567">
    <property type="component" value="Unassembled WGS sequence"/>
</dbReference>
<evidence type="ECO:0000313" key="2">
    <source>
        <dbReference type="Proteomes" id="UP000054567"/>
    </source>
</evidence>
<reference evidence="1 2" key="1">
    <citation type="submission" date="2007-06" db="EMBL/GenBank/DDBJ databases">
        <title>The Genome Sequence of Coccidioides posadasii RMSCC_3488.</title>
        <authorList>
            <consortium name="Coccidioides Genome Resources Consortium"/>
            <consortium name="The Broad Institute Genome Sequencing Platform"/>
            <person name="Henn M.R."/>
            <person name="Sykes S."/>
            <person name="Young S."/>
            <person name="Jaffe D."/>
            <person name="Berlin A."/>
            <person name="Alvarez P."/>
            <person name="Butler J."/>
            <person name="Gnerre S."/>
            <person name="Grabherr M."/>
            <person name="Mauceli E."/>
            <person name="Brockman W."/>
            <person name="Kodira C."/>
            <person name="Alvarado L."/>
            <person name="Zeng Q."/>
            <person name="Crawford M."/>
            <person name="Antoine C."/>
            <person name="Devon K."/>
            <person name="Galgiani J."/>
            <person name="Orsborn K."/>
            <person name="Lewis M.L."/>
            <person name="Nusbaum C."/>
            <person name="Galagan J."/>
            <person name="Birren B."/>
        </authorList>
    </citation>
    <scope>NUCLEOTIDE SEQUENCE [LARGE SCALE GENOMIC DNA]</scope>
    <source>
        <strain evidence="1 2">RMSCC 3488</strain>
    </source>
</reference>
<dbReference type="OrthoDB" id="8249012at2759"/>
<dbReference type="Gene3D" id="2.60.120.330">
    <property type="entry name" value="B-lactam Antibiotic, Isopenicillin N Synthase, Chain"/>
    <property type="match status" value="1"/>
</dbReference>
<dbReference type="AlphaFoldDB" id="A0A0J6I8A7"/>
<reference evidence="2" key="2">
    <citation type="journal article" date="2009" name="Genome Res.">
        <title>Comparative genomic analyses of the human fungal pathogens Coccidioides and their relatives.</title>
        <authorList>
            <person name="Sharpton T.J."/>
            <person name="Stajich J.E."/>
            <person name="Rounsley S.D."/>
            <person name="Gardner M.J."/>
            <person name="Wortman J.R."/>
            <person name="Jordar V.S."/>
            <person name="Maiti R."/>
            <person name="Kodira C.D."/>
            <person name="Neafsey D.E."/>
            <person name="Zeng Q."/>
            <person name="Hung C.-Y."/>
            <person name="McMahan C."/>
            <person name="Muszewska A."/>
            <person name="Grynberg M."/>
            <person name="Mandel M.A."/>
            <person name="Kellner E.M."/>
            <person name="Barker B.M."/>
            <person name="Galgiani J.N."/>
            <person name="Orbach M.J."/>
            <person name="Kirkland T.N."/>
            <person name="Cole G.T."/>
            <person name="Henn M.R."/>
            <person name="Birren B.W."/>
            <person name="Taylor J.W."/>
        </authorList>
    </citation>
    <scope>NUCLEOTIDE SEQUENCE [LARGE SCALE GENOMIC DNA]</scope>
    <source>
        <strain evidence="2">RMSCC 3488</strain>
    </source>
</reference>
<protein>
    <recommendedName>
        <fullName evidence="3">DUF1479 domain-containing protein</fullName>
    </recommendedName>
</protein>
<dbReference type="InterPro" id="IPR010856">
    <property type="entry name" value="Gig2-like"/>
</dbReference>
<sequence length="477" mass="52966">MALARISRFLPLRRAASTAAQPTKAAGDISSVFPSLRPDYKPEALDVRFQELKRNLFEQNPQPLMQSWSRLLSSLQNEIVEIRANGNKVIPSLNFNDLKTGNLSAQTLSDIRRRGAVVIRGVFPRSVALELKQRAMDYVMANKARVKAFPSDSPVVYELYWSPSQVEARSHPNMLETQRFLQGLWHSSDPSTPVSMRHTLSYADRLRIREPGDAKFTLGPHADGGSLERWEDPEYSKVYRKILQGSWEDYDAFDAAHRVTAKMDLYGGPGACSMLRFFQGWLAMSDTGPGEGTLSVCPMLKHSTAYTILRPFFDPETSRPLNDSTFPGAVPGAAQEFSKTSHPHLELSTTMVPMPRVQPGDFVAWHCDALHSVDKEHRGKGDSSVLYIPAAPLCEMNAEYLKKQREAALAYSPPWDFPDAGGLGERGFEGAVDWSTLRDEGLQAMGMGSKPWAIEDGMGQGEIEAVNAGNRICFGEI</sequence>
<dbReference type="PANTHER" id="PTHR30613">
    <property type="entry name" value="UNCHARACTERIZED PROTEIN YBIU-RELATED"/>
    <property type="match status" value="1"/>
</dbReference>
<gene>
    <name evidence="1" type="ORF">CPAG_04055</name>
</gene>
<dbReference type="VEuPathDB" id="FungiDB:CPAG_04055"/>
<evidence type="ECO:0000313" key="1">
    <source>
        <dbReference type="EMBL" id="KMM67722.1"/>
    </source>
</evidence>
<dbReference type="Pfam" id="PF07350">
    <property type="entry name" value="Gig2-like"/>
    <property type="match status" value="1"/>
</dbReference>
<dbReference type="InterPro" id="IPR027443">
    <property type="entry name" value="IPNS-like_sf"/>
</dbReference>
<proteinExistence type="predicted"/>
<dbReference type="PANTHER" id="PTHR30613:SF1">
    <property type="entry name" value="DUF1479 DOMAIN PROTEIN (AFU_ORTHOLOGUE AFUA_5G09280)"/>
    <property type="match status" value="1"/>
</dbReference>
<evidence type="ECO:0008006" key="3">
    <source>
        <dbReference type="Google" id="ProtNLM"/>
    </source>
</evidence>
<organism evidence="1 2">
    <name type="scientific">Coccidioides posadasii RMSCC 3488</name>
    <dbReference type="NCBI Taxonomy" id="454284"/>
    <lineage>
        <taxon>Eukaryota</taxon>
        <taxon>Fungi</taxon>
        <taxon>Dikarya</taxon>
        <taxon>Ascomycota</taxon>
        <taxon>Pezizomycotina</taxon>
        <taxon>Eurotiomycetes</taxon>
        <taxon>Eurotiomycetidae</taxon>
        <taxon>Onygenales</taxon>
        <taxon>Onygenaceae</taxon>
        <taxon>Coccidioides</taxon>
    </lineage>
</organism>